<reference evidence="5" key="1">
    <citation type="submission" date="2021-01" db="EMBL/GenBank/DDBJ databases">
        <title>Modified the classification status of verrucomicrobia.</title>
        <authorList>
            <person name="Feng X."/>
        </authorList>
    </citation>
    <scope>NUCLEOTIDE SEQUENCE</scope>
    <source>
        <strain evidence="5">KCTC 13126</strain>
    </source>
</reference>
<feature type="domain" description="NADP-dependent oxidoreductase" evidence="4">
    <location>
        <begin position="28"/>
        <end position="326"/>
    </location>
</feature>
<dbReference type="Proteomes" id="UP000617628">
    <property type="component" value="Unassembled WGS sequence"/>
</dbReference>
<organism evidence="5 6">
    <name type="scientific">Pelagicoccus mobilis</name>
    <dbReference type="NCBI Taxonomy" id="415221"/>
    <lineage>
        <taxon>Bacteria</taxon>
        <taxon>Pseudomonadati</taxon>
        <taxon>Verrucomicrobiota</taxon>
        <taxon>Opitutia</taxon>
        <taxon>Puniceicoccales</taxon>
        <taxon>Pelagicoccaceae</taxon>
        <taxon>Pelagicoccus</taxon>
    </lineage>
</organism>
<proteinExistence type="inferred from homology"/>
<accession>A0A934VK64</accession>
<comment type="similarity">
    <text evidence="1">Belongs to the shaker potassium channel beta subunit family.</text>
</comment>
<dbReference type="RefSeq" id="WP_200354551.1">
    <property type="nucleotide sequence ID" value="NZ_JAENIL010000008.1"/>
</dbReference>
<keyword evidence="2" id="KW-0521">NADP</keyword>
<comment type="caution">
    <text evidence="5">The sequence shown here is derived from an EMBL/GenBank/DDBJ whole genome shotgun (WGS) entry which is preliminary data.</text>
</comment>
<evidence type="ECO:0000259" key="4">
    <source>
        <dbReference type="Pfam" id="PF00248"/>
    </source>
</evidence>
<evidence type="ECO:0000256" key="2">
    <source>
        <dbReference type="ARBA" id="ARBA00022857"/>
    </source>
</evidence>
<evidence type="ECO:0000313" key="5">
    <source>
        <dbReference type="EMBL" id="MBK1876336.1"/>
    </source>
</evidence>
<gene>
    <name evidence="5" type="ORF">JIN87_05615</name>
</gene>
<dbReference type="Pfam" id="PF00248">
    <property type="entry name" value="Aldo_ket_red"/>
    <property type="match status" value="1"/>
</dbReference>
<evidence type="ECO:0000256" key="1">
    <source>
        <dbReference type="ARBA" id="ARBA00006515"/>
    </source>
</evidence>
<keyword evidence="6" id="KW-1185">Reference proteome</keyword>
<dbReference type="GO" id="GO:0051596">
    <property type="term" value="P:methylglyoxal catabolic process"/>
    <property type="evidence" value="ECO:0007669"/>
    <property type="project" value="TreeGrafter"/>
</dbReference>
<dbReference type="Gene3D" id="3.20.20.100">
    <property type="entry name" value="NADP-dependent oxidoreductase domain"/>
    <property type="match status" value="1"/>
</dbReference>
<name>A0A934VK64_9BACT</name>
<sequence>MKHLPAKDRYQQIEYNRCGRSGLKLPLISLGLWHNFGSEDDYANARKLALFAFDKGITHFDLANNYGPLPGSAESNFGKILKEDLASYRDELIISSKAGYTMWEGPYGDWGSKKYMVASLDQSLQRLGVEYLDIFYSHRADPETPIEETVDALEYAVRSGKALYVGLSKYDPEQTRLAYEELGRRGIRCLIHQPRYNMIDRGPEGGLFDCLEALEMGAIVFSPLEQGILGGRYLDGIPSKSRATRGHFLTEERALNWQRLSRALNEIAGERGQSLAQMAIAWVLRKRVVTSALIGASSTEQIAQNVAATEKLSFSEQELARIDQIVTELA</sequence>
<dbReference type="GO" id="GO:0016491">
    <property type="term" value="F:oxidoreductase activity"/>
    <property type="evidence" value="ECO:0007669"/>
    <property type="project" value="UniProtKB-KW"/>
</dbReference>
<dbReference type="AlphaFoldDB" id="A0A934VK64"/>
<dbReference type="PANTHER" id="PTHR43150:SF4">
    <property type="entry name" value="L-GLYCERALDEHYDE 3-PHOSPHATE REDUCTASE"/>
    <property type="match status" value="1"/>
</dbReference>
<dbReference type="InterPro" id="IPR036812">
    <property type="entry name" value="NAD(P)_OxRdtase_dom_sf"/>
</dbReference>
<dbReference type="EMBL" id="JAENIL010000008">
    <property type="protein sequence ID" value="MBK1876336.1"/>
    <property type="molecule type" value="Genomic_DNA"/>
</dbReference>
<dbReference type="PANTHER" id="PTHR43150">
    <property type="entry name" value="HYPERKINETIC, ISOFORM M"/>
    <property type="match status" value="1"/>
</dbReference>
<evidence type="ECO:0000313" key="6">
    <source>
        <dbReference type="Proteomes" id="UP000617628"/>
    </source>
</evidence>
<dbReference type="SUPFAM" id="SSF51430">
    <property type="entry name" value="NAD(P)-linked oxidoreductase"/>
    <property type="match status" value="1"/>
</dbReference>
<dbReference type="InterPro" id="IPR023210">
    <property type="entry name" value="NADP_OxRdtase_dom"/>
</dbReference>
<protein>
    <submittedName>
        <fullName evidence="5">Aldo/keto reductase</fullName>
    </submittedName>
</protein>
<dbReference type="InterPro" id="IPR005399">
    <property type="entry name" value="K_chnl_volt-dep_bsu_KCNAB-rel"/>
</dbReference>
<evidence type="ECO:0000256" key="3">
    <source>
        <dbReference type="ARBA" id="ARBA00023002"/>
    </source>
</evidence>
<keyword evidence="3" id="KW-0560">Oxidoreductase</keyword>